<evidence type="ECO:0000313" key="2">
    <source>
        <dbReference type="EMBL" id="CAG5126552.1"/>
    </source>
</evidence>
<gene>
    <name evidence="2" type="ORF">CUNI_LOCUS12110</name>
</gene>
<keyword evidence="1" id="KW-1133">Transmembrane helix</keyword>
<dbReference type="InterPro" id="IPR036719">
    <property type="entry name" value="Neuro-gated_channel_TM_sf"/>
</dbReference>
<keyword evidence="3" id="KW-1185">Reference proteome</keyword>
<organism evidence="2 3">
    <name type="scientific">Candidula unifasciata</name>
    <dbReference type="NCBI Taxonomy" id="100452"/>
    <lineage>
        <taxon>Eukaryota</taxon>
        <taxon>Metazoa</taxon>
        <taxon>Spiralia</taxon>
        <taxon>Lophotrochozoa</taxon>
        <taxon>Mollusca</taxon>
        <taxon>Gastropoda</taxon>
        <taxon>Heterobranchia</taxon>
        <taxon>Euthyneura</taxon>
        <taxon>Panpulmonata</taxon>
        <taxon>Eupulmonata</taxon>
        <taxon>Stylommatophora</taxon>
        <taxon>Helicina</taxon>
        <taxon>Helicoidea</taxon>
        <taxon>Geomitridae</taxon>
        <taxon>Candidula</taxon>
    </lineage>
</organism>
<reference evidence="2" key="1">
    <citation type="submission" date="2021-04" db="EMBL/GenBank/DDBJ databases">
        <authorList>
            <consortium name="Molecular Ecology Group"/>
        </authorList>
    </citation>
    <scope>NUCLEOTIDE SEQUENCE</scope>
</reference>
<dbReference type="AlphaFoldDB" id="A0A8S3ZHC6"/>
<evidence type="ECO:0000256" key="1">
    <source>
        <dbReference type="SAM" id="Phobius"/>
    </source>
</evidence>
<accession>A0A8S3ZHC6</accession>
<name>A0A8S3ZHC6_9EUPU</name>
<dbReference type="Proteomes" id="UP000678393">
    <property type="component" value="Unassembled WGS sequence"/>
</dbReference>
<dbReference type="InterPro" id="IPR038050">
    <property type="entry name" value="Neuro_actylchol_rec"/>
</dbReference>
<dbReference type="OrthoDB" id="6273301at2759"/>
<dbReference type="GO" id="GO:0006811">
    <property type="term" value="P:monoatomic ion transport"/>
    <property type="evidence" value="ECO:0007669"/>
    <property type="project" value="InterPro"/>
</dbReference>
<dbReference type="Gene3D" id="1.20.58.390">
    <property type="entry name" value="Neurotransmitter-gated ion-channel transmembrane domain"/>
    <property type="match status" value="1"/>
</dbReference>
<protein>
    <submittedName>
        <fullName evidence="2">Uncharacterized protein</fullName>
    </submittedName>
</protein>
<dbReference type="GO" id="GO:0016020">
    <property type="term" value="C:membrane"/>
    <property type="evidence" value="ECO:0007669"/>
    <property type="project" value="InterPro"/>
</dbReference>
<dbReference type="EMBL" id="CAJHNH020002383">
    <property type="protein sequence ID" value="CAG5126552.1"/>
    <property type="molecule type" value="Genomic_DNA"/>
</dbReference>
<feature type="non-terminal residue" evidence="2">
    <location>
        <position position="1"/>
    </location>
</feature>
<dbReference type="SUPFAM" id="SSF90112">
    <property type="entry name" value="Neurotransmitter-gated ion-channel transmembrane pore"/>
    <property type="match status" value="1"/>
</dbReference>
<comment type="caution">
    <text evidence="2">The sequence shown here is derived from an EMBL/GenBank/DDBJ whole genome shotgun (WGS) entry which is preliminary data.</text>
</comment>
<feature type="transmembrane region" description="Helical" evidence="1">
    <location>
        <begin position="16"/>
        <end position="33"/>
    </location>
</feature>
<sequence>YLAREWKLVALVLDRLFFFIYLIAIVVSAVTLFQTPIFKVGMEEVKSGDPGAT</sequence>
<evidence type="ECO:0000313" key="3">
    <source>
        <dbReference type="Proteomes" id="UP000678393"/>
    </source>
</evidence>
<keyword evidence="1" id="KW-0472">Membrane</keyword>
<proteinExistence type="predicted"/>
<keyword evidence="1" id="KW-0812">Transmembrane</keyword>